<gene>
    <name evidence="5" type="ORF">C474_08617</name>
</gene>
<dbReference type="GO" id="GO:0016787">
    <property type="term" value="F:hydrolase activity"/>
    <property type="evidence" value="ECO:0007669"/>
    <property type="project" value="UniProtKB-KW"/>
</dbReference>
<dbReference type="PATRIC" id="fig|1227487.5.peg.1738"/>
<evidence type="ECO:0000259" key="4">
    <source>
        <dbReference type="PROSITE" id="PS51462"/>
    </source>
</evidence>
<dbReference type="OrthoDB" id="40462at2157"/>
<evidence type="ECO:0000256" key="1">
    <source>
        <dbReference type="ARBA" id="ARBA00001946"/>
    </source>
</evidence>
<dbReference type="EMBL" id="AOIV01000021">
    <property type="protein sequence ID" value="ELZ31351.1"/>
    <property type="molecule type" value="Genomic_DNA"/>
</dbReference>
<proteinExistence type="predicted"/>
<dbReference type="PANTHER" id="PTHR43046">
    <property type="entry name" value="GDP-MANNOSE MANNOSYL HYDROLASE"/>
    <property type="match status" value="1"/>
</dbReference>
<evidence type="ECO:0000256" key="3">
    <source>
        <dbReference type="ARBA" id="ARBA00022842"/>
    </source>
</evidence>
<dbReference type="CDD" id="cd03430">
    <property type="entry name" value="NUDIX_GDPMH_NudD"/>
    <property type="match status" value="1"/>
</dbReference>
<dbReference type="InterPro" id="IPR015797">
    <property type="entry name" value="NUDIX_hydrolase-like_dom_sf"/>
</dbReference>
<comment type="cofactor">
    <cofactor evidence="1">
        <name>Mg(2+)</name>
        <dbReference type="ChEBI" id="CHEBI:18420"/>
    </cofactor>
</comment>
<evidence type="ECO:0000256" key="2">
    <source>
        <dbReference type="ARBA" id="ARBA00022801"/>
    </source>
</evidence>
<dbReference type="Proteomes" id="UP000011513">
    <property type="component" value="Unassembled WGS sequence"/>
</dbReference>
<keyword evidence="2" id="KW-0378">Hydrolase</keyword>
<dbReference type="AlphaFoldDB" id="M0D769"/>
<dbReference type="Pfam" id="PF00293">
    <property type="entry name" value="NUDIX"/>
    <property type="match status" value="1"/>
</dbReference>
<dbReference type="InterPro" id="IPR000086">
    <property type="entry name" value="NUDIX_hydrolase_dom"/>
</dbReference>
<dbReference type="Gene3D" id="3.90.79.10">
    <property type="entry name" value="Nucleoside Triphosphate Pyrophosphohydrolase"/>
    <property type="match status" value="1"/>
</dbReference>
<dbReference type="PROSITE" id="PS51462">
    <property type="entry name" value="NUDIX"/>
    <property type="match status" value="1"/>
</dbReference>
<dbReference type="SUPFAM" id="SSF55811">
    <property type="entry name" value="Nudix"/>
    <property type="match status" value="1"/>
</dbReference>
<name>M0D769_HALPD</name>
<organism evidence="5 6">
    <name type="scientific">Halogeometricum pallidum JCM 14848</name>
    <dbReference type="NCBI Taxonomy" id="1227487"/>
    <lineage>
        <taxon>Archaea</taxon>
        <taxon>Methanobacteriati</taxon>
        <taxon>Methanobacteriota</taxon>
        <taxon>Stenosarchaea group</taxon>
        <taxon>Halobacteria</taxon>
        <taxon>Halobacteriales</taxon>
        <taxon>Haloferacaceae</taxon>
        <taxon>Halogeometricum</taxon>
    </lineage>
</organism>
<dbReference type="RefSeq" id="WP_008385852.1">
    <property type="nucleotide sequence ID" value="NZ_AOIV01000021.1"/>
</dbReference>
<dbReference type="PANTHER" id="PTHR43046:SF12">
    <property type="entry name" value="GDP-MANNOSE MANNOSYL HYDROLASE"/>
    <property type="match status" value="1"/>
</dbReference>
<keyword evidence="3" id="KW-0460">Magnesium</keyword>
<evidence type="ECO:0000313" key="5">
    <source>
        <dbReference type="EMBL" id="ELZ31351.1"/>
    </source>
</evidence>
<protein>
    <submittedName>
        <fullName evidence="5">ADP-ribose pyrophosphatase</fullName>
    </submittedName>
</protein>
<comment type="caution">
    <text evidence="5">The sequence shown here is derived from an EMBL/GenBank/DDBJ whole genome shotgun (WGS) entry which is preliminary data.</text>
</comment>
<feature type="domain" description="Nudix hydrolase" evidence="4">
    <location>
        <begin position="18"/>
        <end position="151"/>
    </location>
</feature>
<accession>M0D769</accession>
<reference evidence="5 6" key="1">
    <citation type="journal article" date="2014" name="PLoS Genet.">
        <title>Phylogenetically driven sequencing of extremely halophilic archaea reveals strategies for static and dynamic osmo-response.</title>
        <authorList>
            <person name="Becker E.A."/>
            <person name="Seitzer P.M."/>
            <person name="Tritt A."/>
            <person name="Larsen D."/>
            <person name="Krusor M."/>
            <person name="Yao A.I."/>
            <person name="Wu D."/>
            <person name="Madern D."/>
            <person name="Eisen J.A."/>
            <person name="Darling A.E."/>
            <person name="Facciotti M.T."/>
        </authorList>
    </citation>
    <scope>NUCLEOTIDE SEQUENCE [LARGE SCALE GENOMIC DNA]</scope>
    <source>
        <strain evidence="5 6">JCM 14848</strain>
    </source>
</reference>
<keyword evidence="6" id="KW-1185">Reference proteome</keyword>
<dbReference type="InParanoid" id="M0D769"/>
<evidence type="ECO:0000313" key="6">
    <source>
        <dbReference type="Proteomes" id="UP000011513"/>
    </source>
</evidence>
<sequence>MEKDVSWIPEDEWAGVVANSPLVSVDLIVKQDGGVLLGLRENEPAKGEWFVPGGCVLKNERLTEAVHRVAEMELGCEVEICNRLGTFEHFYDTSEVDGVDDKHYVANGFVVEPLQPVDIADNQHSELRVFEPPFEGLHPYVQQYLDRMVWE</sequence>
<dbReference type="eggNOG" id="arCOG01075">
    <property type="taxonomic scope" value="Archaea"/>
</dbReference>